<keyword evidence="1" id="KW-0808">Transferase</keyword>
<evidence type="ECO:0000256" key="5">
    <source>
        <dbReference type="ARBA" id="ARBA00023163"/>
    </source>
</evidence>
<dbReference type="InterPro" id="IPR036095">
    <property type="entry name" value="PTS_EIIB-like_sf"/>
</dbReference>
<keyword evidence="5" id="KW-0804">Transcription</keyword>
<reference evidence="9" key="1">
    <citation type="submission" date="2020-04" db="EMBL/GenBank/DDBJ databases">
        <authorList>
            <person name="Brown S."/>
        </authorList>
    </citation>
    <scope>NUCLEOTIDE SEQUENCE</scope>
    <source>
        <strain evidence="9">DJ015</strain>
    </source>
</reference>
<evidence type="ECO:0000256" key="1">
    <source>
        <dbReference type="ARBA" id="ARBA00022679"/>
    </source>
</evidence>
<name>A0AAW3W445_CLOBE</name>
<feature type="domain" description="PRD" evidence="8">
    <location>
        <begin position="303"/>
        <end position="410"/>
    </location>
</feature>
<feature type="domain" description="PTS EIIB type-2" evidence="7">
    <location>
        <begin position="414"/>
        <end position="505"/>
    </location>
</feature>
<dbReference type="Pfam" id="PF00874">
    <property type="entry name" value="PRD"/>
    <property type="match status" value="2"/>
</dbReference>
<evidence type="ECO:0000256" key="2">
    <source>
        <dbReference type="ARBA" id="ARBA00022737"/>
    </source>
</evidence>
<dbReference type="InterPro" id="IPR002178">
    <property type="entry name" value="PTS_EIIA_type-2_dom"/>
</dbReference>
<reference evidence="9" key="2">
    <citation type="journal article" date="2022" name="Nat. Biotechnol.">
        <title>Carbon-negative production of acetone and isopropanol by gas fermentation at industrial pilot scale.</title>
        <authorList>
            <person name="Liew F.E."/>
            <person name="Nogle R."/>
            <person name="Abdalla T."/>
            <person name="Rasor B.J."/>
            <person name="Canter C."/>
            <person name="Jensen R.O."/>
            <person name="Wang L."/>
            <person name="Strutz J."/>
            <person name="Chirania P."/>
            <person name="De Tissera S."/>
            <person name="Mueller A.P."/>
            <person name="Ruan Z."/>
            <person name="Gao A."/>
            <person name="Tran L."/>
            <person name="Engle N.L."/>
            <person name="Bromley J.C."/>
            <person name="Daniell J."/>
            <person name="Conrado R."/>
            <person name="Tschaplinski T.J."/>
            <person name="Giannone R.J."/>
            <person name="Hettich R.L."/>
            <person name="Karim A.S."/>
            <person name="Simpson S.D."/>
            <person name="Brown S.D."/>
            <person name="Leang C."/>
            <person name="Jewett M.C."/>
            <person name="Kopke M."/>
        </authorList>
    </citation>
    <scope>NUCLEOTIDE SEQUENCE</scope>
    <source>
        <strain evidence="9">DJ015</strain>
    </source>
</reference>
<dbReference type="PROSITE" id="PS51094">
    <property type="entry name" value="PTS_EIIA_TYPE_2"/>
    <property type="match status" value="1"/>
</dbReference>
<dbReference type="GO" id="GO:0008982">
    <property type="term" value="F:protein-N(PI)-phosphohistidine-sugar phosphotransferase activity"/>
    <property type="evidence" value="ECO:0007669"/>
    <property type="project" value="InterPro"/>
</dbReference>
<dbReference type="InterPro" id="IPR007737">
    <property type="entry name" value="Mga_HTH"/>
</dbReference>
<keyword evidence="2" id="KW-0677">Repeat</keyword>
<gene>
    <name evidence="9" type="ORF">HGI39_02650</name>
</gene>
<dbReference type="SUPFAM" id="SSF55804">
    <property type="entry name" value="Phoshotransferase/anion transport protein"/>
    <property type="match status" value="1"/>
</dbReference>
<dbReference type="InterPro" id="IPR013011">
    <property type="entry name" value="PTS_EIIB_2"/>
</dbReference>
<dbReference type="InterPro" id="IPR011608">
    <property type="entry name" value="PRD"/>
</dbReference>
<accession>A0AAW3W445</accession>
<keyword evidence="4" id="KW-0010">Activator</keyword>
<proteinExistence type="predicted"/>
<dbReference type="InterPro" id="IPR003501">
    <property type="entry name" value="PTS_EIIB_2/3"/>
</dbReference>
<evidence type="ECO:0000256" key="3">
    <source>
        <dbReference type="ARBA" id="ARBA00023015"/>
    </source>
</evidence>
<dbReference type="GO" id="GO:0009401">
    <property type="term" value="P:phosphoenolpyruvate-dependent sugar phosphotransferase system"/>
    <property type="evidence" value="ECO:0007669"/>
    <property type="project" value="InterPro"/>
</dbReference>
<evidence type="ECO:0000256" key="4">
    <source>
        <dbReference type="ARBA" id="ARBA00023159"/>
    </source>
</evidence>
<dbReference type="PANTHER" id="PTHR30185:SF18">
    <property type="entry name" value="TRANSCRIPTIONAL REGULATOR MTLR"/>
    <property type="match status" value="1"/>
</dbReference>
<evidence type="ECO:0000259" key="8">
    <source>
        <dbReference type="PROSITE" id="PS51372"/>
    </source>
</evidence>
<keyword evidence="3" id="KW-0805">Transcription regulation</keyword>
<dbReference type="Pfam" id="PF02302">
    <property type="entry name" value="PTS_IIB"/>
    <property type="match status" value="1"/>
</dbReference>
<dbReference type="Pfam" id="PF00359">
    <property type="entry name" value="PTS_EIIA_2"/>
    <property type="match status" value="1"/>
</dbReference>
<feature type="domain" description="PRD" evidence="8">
    <location>
        <begin position="196"/>
        <end position="299"/>
    </location>
</feature>
<dbReference type="InterPro" id="IPR036634">
    <property type="entry name" value="PRD_sf"/>
</dbReference>
<dbReference type="SUPFAM" id="SSF52794">
    <property type="entry name" value="PTS system IIB component-like"/>
    <property type="match status" value="1"/>
</dbReference>
<protein>
    <submittedName>
        <fullName evidence="9">BglG family transcription antiterminator</fullName>
    </submittedName>
</protein>
<dbReference type="RefSeq" id="WP_171779791.1">
    <property type="nucleotide sequence ID" value="NZ_JABAGV010000004.1"/>
</dbReference>
<dbReference type="PROSITE" id="PS51372">
    <property type="entry name" value="PRD_2"/>
    <property type="match status" value="2"/>
</dbReference>
<sequence>MNNLTPRQQFILSTVLNEGDFNIKRLQKDLDISERTILRELSSINKTLKKNSITIFNDENMNLSISGNKENIEEIKKSLDMVPIPWLLSKEQRQIVIICELLTSKEPLKASYFCHKFNVVMGSVSLDIDNIEERLISKNLCVIRKRSYGISIQGSEWNKRNTLVELFFDFKPFEDLIAFLYDGKIDPIVKALFNIVFGNEAIIVVKNILKNIDFDYLKGNDVKYFSLFVQILLSMKKTKNEEIIYLPQEIKDNILSLDEYKKIQYLGEILKENNIEIPEDELVYLCLYLSDYKHFFNNKHFIESDINYENISKEVTEEISKKIYVDIAKDEQLIKDLAQHFRQTFYMLNLGLKVINPLINEIKEHYSELYKIIKSTCRLIFSRYNFKIPPEEVGYITMHIAVAVQKQQAMSKNIKVLVVCPSGIGTARILCSRVKAQFNEIGAIDVVSLHDINSETDQNNYDLILSTVPVNFKKKDNLIVVSHFMTEADIENISNFIANFKANNNEKELELFAETKDNTVTNYEYELANTMVKNFQLKKSNSESFTDLINFIVEDIHEINIGTDKDVLRELIFKREENGNVVIPGTHVALIHTRSDTITVPFVGVYRIDKPLAMKSIGFSTEDIDTFIVMFARNNESNYILKILGKVSVSLIEQKEFVEMLKLSNTIDIRDYLINIINNEEED</sequence>
<dbReference type="InterPro" id="IPR016152">
    <property type="entry name" value="PTrfase/Anion_transptr"/>
</dbReference>
<evidence type="ECO:0000259" key="6">
    <source>
        <dbReference type="PROSITE" id="PS51094"/>
    </source>
</evidence>
<dbReference type="CDD" id="cd05568">
    <property type="entry name" value="PTS_IIB_bgl_like"/>
    <property type="match status" value="1"/>
</dbReference>
<evidence type="ECO:0000259" key="7">
    <source>
        <dbReference type="PROSITE" id="PS51099"/>
    </source>
</evidence>
<evidence type="ECO:0000313" key="9">
    <source>
        <dbReference type="EMBL" id="MBC2473619.1"/>
    </source>
</evidence>
<dbReference type="PROSITE" id="PS51099">
    <property type="entry name" value="PTS_EIIB_TYPE_2"/>
    <property type="match status" value="1"/>
</dbReference>
<feature type="domain" description="PTS EIIA type-2" evidence="6">
    <location>
        <begin position="529"/>
        <end position="680"/>
    </location>
</feature>
<dbReference type="PANTHER" id="PTHR30185">
    <property type="entry name" value="CRYPTIC BETA-GLUCOSIDE BGL OPERON ANTITERMINATOR"/>
    <property type="match status" value="1"/>
</dbReference>
<dbReference type="Pfam" id="PF05043">
    <property type="entry name" value="Mga"/>
    <property type="match status" value="1"/>
</dbReference>
<dbReference type="Gene3D" id="1.10.1790.10">
    <property type="entry name" value="PRD domain"/>
    <property type="match status" value="1"/>
</dbReference>
<organism evidence="9 10">
    <name type="scientific">Clostridium beijerinckii</name>
    <name type="common">Clostridium MP</name>
    <dbReference type="NCBI Taxonomy" id="1520"/>
    <lineage>
        <taxon>Bacteria</taxon>
        <taxon>Bacillati</taxon>
        <taxon>Bacillota</taxon>
        <taxon>Clostridia</taxon>
        <taxon>Eubacteriales</taxon>
        <taxon>Clostridiaceae</taxon>
        <taxon>Clostridium</taxon>
    </lineage>
</organism>
<dbReference type="GO" id="GO:0006355">
    <property type="term" value="P:regulation of DNA-templated transcription"/>
    <property type="evidence" value="ECO:0007669"/>
    <property type="project" value="InterPro"/>
</dbReference>
<dbReference type="Proteomes" id="UP001194098">
    <property type="component" value="Unassembled WGS sequence"/>
</dbReference>
<comment type="caution">
    <text evidence="9">The sequence shown here is derived from an EMBL/GenBank/DDBJ whole genome shotgun (WGS) entry which is preliminary data.</text>
</comment>
<dbReference type="Gene3D" id="3.40.930.10">
    <property type="entry name" value="Mannitol-specific EII, Chain A"/>
    <property type="match status" value="1"/>
</dbReference>
<evidence type="ECO:0000313" key="10">
    <source>
        <dbReference type="Proteomes" id="UP001194098"/>
    </source>
</evidence>
<dbReference type="SUPFAM" id="SSF63520">
    <property type="entry name" value="PTS-regulatory domain, PRD"/>
    <property type="match status" value="1"/>
</dbReference>
<dbReference type="EMBL" id="JABAGV010000004">
    <property type="protein sequence ID" value="MBC2473619.1"/>
    <property type="molecule type" value="Genomic_DNA"/>
</dbReference>
<dbReference type="InterPro" id="IPR050661">
    <property type="entry name" value="BglG_antiterminators"/>
</dbReference>
<dbReference type="AlphaFoldDB" id="A0AAW3W445"/>
<dbReference type="Gene3D" id="3.40.50.2300">
    <property type="match status" value="1"/>
</dbReference>